<organism evidence="2 3">
    <name type="scientific">Owenia fusiformis</name>
    <name type="common">Polychaete worm</name>
    <dbReference type="NCBI Taxonomy" id="6347"/>
    <lineage>
        <taxon>Eukaryota</taxon>
        <taxon>Metazoa</taxon>
        <taxon>Spiralia</taxon>
        <taxon>Lophotrochozoa</taxon>
        <taxon>Annelida</taxon>
        <taxon>Polychaeta</taxon>
        <taxon>Sedentaria</taxon>
        <taxon>Canalipalpata</taxon>
        <taxon>Sabellida</taxon>
        <taxon>Oweniida</taxon>
        <taxon>Oweniidae</taxon>
        <taxon>Owenia</taxon>
    </lineage>
</organism>
<name>A0A8S4Q5U5_OWEFU</name>
<keyword evidence="3" id="KW-1185">Reference proteome</keyword>
<feature type="region of interest" description="Disordered" evidence="1">
    <location>
        <begin position="263"/>
        <end position="299"/>
    </location>
</feature>
<sequence length="299" mass="34107">MLFFKNTTYEPILKRTMRKIEKNDIKMYSNSFLNLKNCMLQSGMILLYIENFAYAQNLTTAKTGGLLQACCGDAMLKANIFTHFTTHDNKTLPQLDFYGDILDQPNKLHYLVPPVRSDSEDDDADDDEYKEENKEQIMEVNYNCLDGVNIIRLGENKTLKGGRPWYQILSPDYPRVSTASCNLTFNYLGNENTMKKLLKYPNDLKCQFEPYKLLSGKATYKTVLLTIKIPYEDEYLFWASVSANGKIEGIKCSPANFPPMSFSPCNQSATNPSSSKSDEDDEDISLPPKSFPLCMKRPT</sequence>
<evidence type="ECO:0000313" key="2">
    <source>
        <dbReference type="EMBL" id="CAH1801277.1"/>
    </source>
</evidence>
<accession>A0A8S4Q5U5</accession>
<dbReference type="Proteomes" id="UP000749559">
    <property type="component" value="Unassembled WGS sequence"/>
</dbReference>
<feature type="non-terminal residue" evidence="2">
    <location>
        <position position="299"/>
    </location>
</feature>
<reference evidence="2" key="1">
    <citation type="submission" date="2022-03" db="EMBL/GenBank/DDBJ databases">
        <authorList>
            <person name="Martin C."/>
        </authorList>
    </citation>
    <scope>NUCLEOTIDE SEQUENCE</scope>
</reference>
<evidence type="ECO:0000256" key="1">
    <source>
        <dbReference type="SAM" id="MobiDB-lite"/>
    </source>
</evidence>
<proteinExistence type="predicted"/>
<feature type="compositionally biased region" description="Polar residues" evidence="1">
    <location>
        <begin position="263"/>
        <end position="272"/>
    </location>
</feature>
<protein>
    <submittedName>
        <fullName evidence="2">Uncharacterized protein</fullName>
    </submittedName>
</protein>
<gene>
    <name evidence="2" type="ORF">OFUS_LOCUS25084</name>
</gene>
<comment type="caution">
    <text evidence="2">The sequence shown here is derived from an EMBL/GenBank/DDBJ whole genome shotgun (WGS) entry which is preliminary data.</text>
</comment>
<dbReference type="AlphaFoldDB" id="A0A8S4Q5U5"/>
<dbReference type="EMBL" id="CAIIXF020000012">
    <property type="protein sequence ID" value="CAH1801277.1"/>
    <property type="molecule type" value="Genomic_DNA"/>
</dbReference>
<evidence type="ECO:0000313" key="3">
    <source>
        <dbReference type="Proteomes" id="UP000749559"/>
    </source>
</evidence>